<evidence type="ECO:0000313" key="3">
    <source>
        <dbReference type="Proteomes" id="UP001167871"/>
    </source>
</evidence>
<organism evidence="2 3">
    <name type="scientific">Bacteroides gallinaceum</name>
    <dbReference type="NCBI Taxonomy" id="1462571"/>
    <lineage>
        <taxon>Bacteria</taxon>
        <taxon>Pseudomonadati</taxon>
        <taxon>Bacteroidota</taxon>
        <taxon>Bacteroidia</taxon>
        <taxon>Bacteroidales</taxon>
        <taxon>Bacteroidaceae</taxon>
        <taxon>Bacteroides</taxon>
    </lineage>
</organism>
<gene>
    <name evidence="2" type="ORF">QVO10_05380</name>
</gene>
<dbReference type="Proteomes" id="UP001167871">
    <property type="component" value="Unassembled WGS sequence"/>
</dbReference>
<dbReference type="NCBIfam" id="TIGR01200">
    <property type="entry name" value="GLPGLI"/>
    <property type="match status" value="1"/>
</dbReference>
<evidence type="ECO:0000256" key="1">
    <source>
        <dbReference type="SAM" id="SignalP"/>
    </source>
</evidence>
<feature type="signal peptide" evidence="1">
    <location>
        <begin position="1"/>
        <end position="19"/>
    </location>
</feature>
<dbReference type="InterPro" id="IPR005901">
    <property type="entry name" value="GLPGLI"/>
</dbReference>
<keyword evidence="3" id="KW-1185">Reference proteome</keyword>
<evidence type="ECO:0000313" key="2">
    <source>
        <dbReference type="EMBL" id="MDN0048821.1"/>
    </source>
</evidence>
<proteinExistence type="predicted"/>
<keyword evidence="1" id="KW-0732">Signal</keyword>
<protein>
    <submittedName>
        <fullName evidence="2">GLPGLI family protein</fullName>
    </submittedName>
</protein>
<accession>A0ABT7X415</accession>
<feature type="chain" id="PRO_5045647053" evidence="1">
    <location>
        <begin position="20"/>
        <end position="261"/>
    </location>
</feature>
<dbReference type="RefSeq" id="WP_301639245.1">
    <property type="nucleotide sequence ID" value="NZ_JAUEII010000008.1"/>
</dbReference>
<name>A0ABT7X415_9BACE</name>
<sequence>MKRITIPFTLLLALQAAQAQIETITQVIEPALLECRYKWVQKKDTLGTDIVVDTMVLRIGKNVSQCYPQSTFFVDSLVNTPDGRELFGKLFDAAMEDTTGTIVIPTSKIVNEFYYKNYPKGKLTTWAPRATVYQIEEDYEKQAWALVDDSVKTVCGYECQLATCTFRGRTYKAWYTTQLPYPEGPWKFNGLPGLITEVYDTKNHYHFTLVSIKKNNLTPVCFYDIRSDLQPEVEKISRIDFLKQLPRIDKYDFMETDYHQY</sequence>
<dbReference type="Pfam" id="PF09697">
    <property type="entry name" value="Porph_ging"/>
    <property type="match status" value="1"/>
</dbReference>
<comment type="caution">
    <text evidence="2">The sequence shown here is derived from an EMBL/GenBank/DDBJ whole genome shotgun (WGS) entry which is preliminary data.</text>
</comment>
<reference evidence="2" key="2">
    <citation type="submission" date="2024-05" db="EMBL/GenBank/DDBJ databases">
        <title>Identification and characterization of horizontal gene transfer across gut microbiota members of farm animals based on homology search.</title>
        <authorList>
            <person name="Schwarzerova J."/>
            <person name="Nykrynova M."/>
            <person name="Jureckova K."/>
            <person name="Cejkova D."/>
            <person name="Rychlik I."/>
        </authorList>
    </citation>
    <scope>NUCLEOTIDE SEQUENCE</scope>
    <source>
        <strain evidence="2">84_SSukc20</strain>
    </source>
</reference>
<reference evidence="2" key="1">
    <citation type="submission" date="2023-06" db="EMBL/GenBank/DDBJ databases">
        <authorList>
            <person name="Zeman M."/>
            <person name="Kubasova T."/>
            <person name="Jahodarova E."/>
            <person name="Nykrynova M."/>
            <person name="Rychlik I."/>
        </authorList>
    </citation>
    <scope>NUCLEOTIDE SEQUENCE</scope>
    <source>
        <strain evidence="2">84_SSukc20</strain>
    </source>
</reference>
<dbReference type="EMBL" id="JAUEII010000008">
    <property type="protein sequence ID" value="MDN0048821.1"/>
    <property type="molecule type" value="Genomic_DNA"/>
</dbReference>